<dbReference type="InterPro" id="IPR003661">
    <property type="entry name" value="HisK_dim/P_dom"/>
</dbReference>
<comment type="caution">
    <text evidence="14">The sequence shown here is derived from an EMBL/GenBank/DDBJ whole genome shotgun (WGS) entry which is preliminary data.</text>
</comment>
<feature type="transmembrane region" description="Helical" evidence="11">
    <location>
        <begin position="20"/>
        <end position="41"/>
    </location>
</feature>
<dbReference type="SUPFAM" id="SSF47384">
    <property type="entry name" value="Homodimeric domain of signal transducing histidine kinase"/>
    <property type="match status" value="1"/>
</dbReference>
<evidence type="ECO:0000256" key="3">
    <source>
        <dbReference type="ARBA" id="ARBA00012438"/>
    </source>
</evidence>
<dbReference type="OrthoDB" id="9809567at2"/>
<dbReference type="CDD" id="cd00082">
    <property type="entry name" value="HisKA"/>
    <property type="match status" value="1"/>
</dbReference>
<dbReference type="InterPro" id="IPR036890">
    <property type="entry name" value="HATPase_C_sf"/>
</dbReference>
<keyword evidence="10 11" id="KW-0472">Membrane</keyword>
<evidence type="ECO:0000256" key="5">
    <source>
        <dbReference type="ARBA" id="ARBA00022679"/>
    </source>
</evidence>
<reference evidence="14 15" key="1">
    <citation type="submission" date="2018-12" db="EMBL/GenBank/DDBJ databases">
        <title>The genome of Variovorax gossypii DSM 100435.</title>
        <authorList>
            <person name="Gao J."/>
            <person name="Sun J."/>
        </authorList>
    </citation>
    <scope>NUCLEOTIDE SEQUENCE [LARGE SCALE GENOMIC DNA]</scope>
    <source>
        <strain evidence="14 15">DSM 100435</strain>
    </source>
</reference>
<keyword evidence="7" id="KW-0418">Kinase</keyword>
<evidence type="ECO:0000256" key="4">
    <source>
        <dbReference type="ARBA" id="ARBA00022553"/>
    </source>
</evidence>
<dbReference type="Gene3D" id="1.10.287.130">
    <property type="match status" value="1"/>
</dbReference>
<dbReference type="InterPro" id="IPR005467">
    <property type="entry name" value="His_kinase_dom"/>
</dbReference>
<dbReference type="SUPFAM" id="SSF55874">
    <property type="entry name" value="ATPase domain of HSP90 chaperone/DNA topoisomerase II/histidine kinase"/>
    <property type="match status" value="1"/>
</dbReference>
<evidence type="ECO:0000313" key="14">
    <source>
        <dbReference type="EMBL" id="RTQ35604.1"/>
    </source>
</evidence>
<dbReference type="PRINTS" id="PR00344">
    <property type="entry name" value="BCTRLSENSOR"/>
</dbReference>
<dbReference type="EC" id="2.7.13.3" evidence="3"/>
<dbReference type="Gene3D" id="3.30.565.10">
    <property type="entry name" value="Histidine kinase-like ATPase, C-terminal domain"/>
    <property type="match status" value="1"/>
</dbReference>
<comment type="subcellular location">
    <subcellularLocation>
        <location evidence="2">Membrane</location>
        <topology evidence="2">Multi-pass membrane protein</topology>
    </subcellularLocation>
</comment>
<dbReference type="Pfam" id="PF02518">
    <property type="entry name" value="HATPase_c"/>
    <property type="match status" value="1"/>
</dbReference>
<dbReference type="PROSITE" id="PS50109">
    <property type="entry name" value="HIS_KIN"/>
    <property type="match status" value="1"/>
</dbReference>
<sequence length="463" mass="51237">MRFVTPTALNSLSLRVLGAYLVGVVLSILLIGLGLTALLTFHTEVVEKRASIQASKLATRLMFSTDGAPIGLRSIEHEADWIYQSFKDELAYRVLDASGQVILYSPAGESFWTSSGLTTLHLTRGHFVFEREGVAIHAATEPVQHQGRTWYIQYALSARAADLFQTEFALPFMGRGIALFSITLMIVFGACAYVTIRRTFEPLRELSASASAISPHSLHARLRPEGVPAEVAPLVQSFNQALERLEHGYRGQQEFLAAAAHELKTPLALIRAQIELNEFSAHRASLLQDVEHMTRQVQQLLLLAEVREVQNYHFESIDILDVTQEVSSYLQRMAQGAGVWVNLQPNASRPSWLADRGALFTLLKNLLENAIQHAPRGSGIYVDATATELTVRDWGPGADEDTLSRIFVRFWRGPHRRDKGAGLGLAICQEIAQAHGWTLTAEQADPGLRFVLSRNGPQQNAPV</sequence>
<evidence type="ECO:0000256" key="2">
    <source>
        <dbReference type="ARBA" id="ARBA00004141"/>
    </source>
</evidence>
<evidence type="ECO:0000256" key="1">
    <source>
        <dbReference type="ARBA" id="ARBA00000085"/>
    </source>
</evidence>
<dbReference type="PANTHER" id="PTHR45436:SF15">
    <property type="entry name" value="SENSOR HISTIDINE KINASE CUSS"/>
    <property type="match status" value="1"/>
</dbReference>
<evidence type="ECO:0000256" key="10">
    <source>
        <dbReference type="ARBA" id="ARBA00023136"/>
    </source>
</evidence>
<gene>
    <name evidence="14" type="ORF">EJP69_14750</name>
</gene>
<feature type="domain" description="HAMP" evidence="13">
    <location>
        <begin position="197"/>
        <end position="250"/>
    </location>
</feature>
<keyword evidence="8 11" id="KW-1133">Transmembrane helix</keyword>
<dbReference type="Proteomes" id="UP000267418">
    <property type="component" value="Unassembled WGS sequence"/>
</dbReference>
<dbReference type="SMART" id="SM00304">
    <property type="entry name" value="HAMP"/>
    <property type="match status" value="1"/>
</dbReference>
<dbReference type="InterPro" id="IPR003594">
    <property type="entry name" value="HATPase_dom"/>
</dbReference>
<dbReference type="PANTHER" id="PTHR45436">
    <property type="entry name" value="SENSOR HISTIDINE KINASE YKOH"/>
    <property type="match status" value="1"/>
</dbReference>
<feature type="domain" description="Histidine kinase" evidence="12">
    <location>
        <begin position="258"/>
        <end position="458"/>
    </location>
</feature>
<evidence type="ECO:0000259" key="12">
    <source>
        <dbReference type="PROSITE" id="PS50109"/>
    </source>
</evidence>
<dbReference type="RefSeq" id="WP_126470944.1">
    <property type="nucleotide sequence ID" value="NZ_RXOE01000002.1"/>
</dbReference>
<dbReference type="SMART" id="SM00388">
    <property type="entry name" value="HisKA"/>
    <property type="match status" value="1"/>
</dbReference>
<dbReference type="Pfam" id="PF00672">
    <property type="entry name" value="HAMP"/>
    <property type="match status" value="1"/>
</dbReference>
<evidence type="ECO:0000256" key="7">
    <source>
        <dbReference type="ARBA" id="ARBA00022777"/>
    </source>
</evidence>
<evidence type="ECO:0000313" key="15">
    <source>
        <dbReference type="Proteomes" id="UP000267418"/>
    </source>
</evidence>
<keyword evidence="9" id="KW-0902">Two-component regulatory system</keyword>
<protein>
    <recommendedName>
        <fullName evidence="3">histidine kinase</fullName>
        <ecNumber evidence="3">2.7.13.3</ecNumber>
    </recommendedName>
</protein>
<accession>A0A431TPE8</accession>
<evidence type="ECO:0000259" key="13">
    <source>
        <dbReference type="PROSITE" id="PS50885"/>
    </source>
</evidence>
<dbReference type="EMBL" id="RXOE01000002">
    <property type="protein sequence ID" value="RTQ35604.1"/>
    <property type="molecule type" value="Genomic_DNA"/>
</dbReference>
<keyword evidence="6 11" id="KW-0812">Transmembrane</keyword>
<proteinExistence type="predicted"/>
<dbReference type="InterPro" id="IPR050428">
    <property type="entry name" value="TCS_sensor_his_kinase"/>
</dbReference>
<dbReference type="InterPro" id="IPR036097">
    <property type="entry name" value="HisK_dim/P_sf"/>
</dbReference>
<keyword evidence="5" id="KW-0808">Transferase</keyword>
<name>A0A431TPE8_9BURK</name>
<keyword evidence="15" id="KW-1185">Reference proteome</keyword>
<evidence type="ECO:0000256" key="9">
    <source>
        <dbReference type="ARBA" id="ARBA00023012"/>
    </source>
</evidence>
<feature type="transmembrane region" description="Helical" evidence="11">
    <location>
        <begin position="177"/>
        <end position="196"/>
    </location>
</feature>
<dbReference type="AlphaFoldDB" id="A0A431TPE8"/>
<dbReference type="GO" id="GO:0000155">
    <property type="term" value="F:phosphorelay sensor kinase activity"/>
    <property type="evidence" value="ECO:0007669"/>
    <property type="project" value="InterPro"/>
</dbReference>
<dbReference type="InterPro" id="IPR004358">
    <property type="entry name" value="Sig_transdc_His_kin-like_C"/>
</dbReference>
<organism evidence="14 15">
    <name type="scientific">Variovorax gossypii</name>
    <dbReference type="NCBI Taxonomy" id="1679495"/>
    <lineage>
        <taxon>Bacteria</taxon>
        <taxon>Pseudomonadati</taxon>
        <taxon>Pseudomonadota</taxon>
        <taxon>Betaproteobacteria</taxon>
        <taxon>Burkholderiales</taxon>
        <taxon>Comamonadaceae</taxon>
        <taxon>Variovorax</taxon>
    </lineage>
</organism>
<evidence type="ECO:0000256" key="8">
    <source>
        <dbReference type="ARBA" id="ARBA00022989"/>
    </source>
</evidence>
<dbReference type="PROSITE" id="PS50885">
    <property type="entry name" value="HAMP"/>
    <property type="match status" value="1"/>
</dbReference>
<dbReference type="CDD" id="cd06225">
    <property type="entry name" value="HAMP"/>
    <property type="match status" value="1"/>
</dbReference>
<dbReference type="SMART" id="SM00387">
    <property type="entry name" value="HATPase_c"/>
    <property type="match status" value="1"/>
</dbReference>
<evidence type="ECO:0000256" key="11">
    <source>
        <dbReference type="SAM" id="Phobius"/>
    </source>
</evidence>
<evidence type="ECO:0000256" key="6">
    <source>
        <dbReference type="ARBA" id="ARBA00022692"/>
    </source>
</evidence>
<dbReference type="Pfam" id="PF00512">
    <property type="entry name" value="HisKA"/>
    <property type="match status" value="1"/>
</dbReference>
<dbReference type="InterPro" id="IPR003660">
    <property type="entry name" value="HAMP_dom"/>
</dbReference>
<dbReference type="GO" id="GO:0005886">
    <property type="term" value="C:plasma membrane"/>
    <property type="evidence" value="ECO:0007669"/>
    <property type="project" value="TreeGrafter"/>
</dbReference>
<keyword evidence="4" id="KW-0597">Phosphoprotein</keyword>
<comment type="catalytic activity">
    <reaction evidence="1">
        <text>ATP + protein L-histidine = ADP + protein N-phospho-L-histidine.</text>
        <dbReference type="EC" id="2.7.13.3"/>
    </reaction>
</comment>